<reference evidence="1 2" key="1">
    <citation type="submission" date="2024-04" db="EMBL/GenBank/DDBJ databases">
        <title>Defined microbial consortia suppress multidrug-resistant proinflammatory Enterobacteriaceae via ecological control.</title>
        <authorList>
            <person name="Furuichi M."/>
            <person name="Kawaguchi T."/>
            <person name="Pust M."/>
            <person name="Yasuma K."/>
            <person name="Plichta D."/>
            <person name="Hasegawa N."/>
            <person name="Ohya T."/>
            <person name="Bhattarai S."/>
            <person name="Sasajima S."/>
            <person name="Aoto Y."/>
            <person name="Tuganbaev T."/>
            <person name="Yaginuma M."/>
            <person name="Ueda M."/>
            <person name="Okahashi N."/>
            <person name="Amafuji K."/>
            <person name="Kiridooshi Y."/>
            <person name="Sugita K."/>
            <person name="Strazar M."/>
            <person name="Skelly A."/>
            <person name="Suda W."/>
            <person name="Hattori M."/>
            <person name="Nakamoto N."/>
            <person name="Caballero S."/>
            <person name="Norman J."/>
            <person name="Olle B."/>
            <person name="Tanoue T."/>
            <person name="Arita M."/>
            <person name="Bucci V."/>
            <person name="Atarashi K."/>
            <person name="Xavier R."/>
            <person name="Honda K."/>
        </authorList>
    </citation>
    <scope>NUCLEOTIDE SEQUENCE [LARGE SCALE GENOMIC DNA]</scope>
    <source>
        <strain evidence="2">k34-0107-D12</strain>
    </source>
</reference>
<organism evidence="1 2">
    <name type="scientific">Blautia parvula</name>
    <dbReference type="NCBI Taxonomy" id="2877527"/>
    <lineage>
        <taxon>Bacteria</taxon>
        <taxon>Bacillati</taxon>
        <taxon>Bacillota</taxon>
        <taxon>Clostridia</taxon>
        <taxon>Lachnospirales</taxon>
        <taxon>Lachnospiraceae</taxon>
        <taxon>Blautia</taxon>
    </lineage>
</organism>
<protein>
    <submittedName>
        <fullName evidence="1">Uncharacterized protein</fullName>
    </submittedName>
</protein>
<name>A0ABQ0BQ38_9FIRM</name>
<keyword evidence="2" id="KW-1185">Reference proteome</keyword>
<proteinExistence type="predicted"/>
<dbReference type="RefSeq" id="WP_146051685.1">
    <property type="nucleotide sequence ID" value="NZ_AP031413.1"/>
</dbReference>
<evidence type="ECO:0000313" key="2">
    <source>
        <dbReference type="Proteomes" id="UP001600941"/>
    </source>
</evidence>
<gene>
    <name evidence="1" type="ORF">K340107D12_14600</name>
</gene>
<comment type="caution">
    <text evidence="1">The sequence shown here is derived from an EMBL/GenBank/DDBJ whole genome shotgun (WGS) entry which is preliminary data.</text>
</comment>
<sequence length="68" mass="7399">MKKSTKMLLIGAGITALGFAAYSFFKELVSDTVESEDLDWVNATAEAAGQSKAGQEYYSYHSGLKRSE</sequence>
<evidence type="ECO:0000313" key="1">
    <source>
        <dbReference type="EMBL" id="GAA6498644.1"/>
    </source>
</evidence>
<dbReference type="EMBL" id="BAABZQ010000001">
    <property type="protein sequence ID" value="GAA6498644.1"/>
    <property type="molecule type" value="Genomic_DNA"/>
</dbReference>
<dbReference type="Proteomes" id="UP001600941">
    <property type="component" value="Unassembled WGS sequence"/>
</dbReference>
<accession>A0ABQ0BQ38</accession>